<dbReference type="PROSITE" id="PS51257">
    <property type="entry name" value="PROKAR_LIPOPROTEIN"/>
    <property type="match status" value="1"/>
</dbReference>
<dbReference type="OrthoDB" id="892266at2"/>
<dbReference type="RefSeq" id="WP_072764499.1">
    <property type="nucleotide sequence ID" value="NZ_FQYX01000013.1"/>
</dbReference>
<accession>A0A1M6H5N2</accession>
<dbReference type="STRING" id="558155.SAMN04487911_1134"/>
<name>A0A1M6H5N2_9FLAO</name>
<dbReference type="Proteomes" id="UP000184231">
    <property type="component" value="Unassembled WGS sequence"/>
</dbReference>
<evidence type="ECO:0000313" key="1">
    <source>
        <dbReference type="EMBL" id="SHJ17452.1"/>
    </source>
</evidence>
<dbReference type="AlphaFoldDB" id="A0A1M6H5N2"/>
<organism evidence="1 2">
    <name type="scientific">Arenibacter nanhaiticus</name>
    <dbReference type="NCBI Taxonomy" id="558155"/>
    <lineage>
        <taxon>Bacteria</taxon>
        <taxon>Pseudomonadati</taxon>
        <taxon>Bacteroidota</taxon>
        <taxon>Flavobacteriia</taxon>
        <taxon>Flavobacteriales</taxon>
        <taxon>Flavobacteriaceae</taxon>
        <taxon>Arenibacter</taxon>
    </lineage>
</organism>
<reference evidence="1 2" key="1">
    <citation type="submission" date="2016-11" db="EMBL/GenBank/DDBJ databases">
        <authorList>
            <person name="Jaros S."/>
            <person name="Januszkiewicz K."/>
            <person name="Wedrychowicz H."/>
        </authorList>
    </citation>
    <scope>NUCLEOTIDE SEQUENCE [LARGE SCALE GENOMIC DNA]</scope>
    <source>
        <strain evidence="1 2">CGMCC 1.8863</strain>
    </source>
</reference>
<gene>
    <name evidence="1" type="ORF">SAMN04487911_1134</name>
</gene>
<dbReference type="EMBL" id="FQYX01000013">
    <property type="protein sequence ID" value="SHJ17452.1"/>
    <property type="molecule type" value="Genomic_DNA"/>
</dbReference>
<sequence>MNKQIIVAIGIIFSFLGCKEAKSTKTAALNDEVSIIEKVANAHGFKDWKKVKELAFTFNVDRDTTHYERSWIWNTSTNDVTAIGNQDTITYNRHKLDSISYKINGNFINDKYWFLAPFNLMWDRHNFTFEHQKESIAPISKTPVQKLTIVYGNNGGYTPGDAYDFYFGDDFLIKEWVFRRGNQSTPSVTTTWEDYKDHNGLQLATMHKNEDGSFKLYFNQLKITFKTP</sequence>
<keyword evidence="2" id="KW-1185">Reference proteome</keyword>
<protein>
    <submittedName>
        <fullName evidence="1">Uncharacterized protein</fullName>
    </submittedName>
</protein>
<proteinExistence type="predicted"/>
<evidence type="ECO:0000313" key="2">
    <source>
        <dbReference type="Proteomes" id="UP000184231"/>
    </source>
</evidence>